<evidence type="ECO:0000256" key="6">
    <source>
        <dbReference type="PIRNR" id="PIRNR018267"/>
    </source>
</evidence>
<dbReference type="Pfam" id="PF03852">
    <property type="entry name" value="Vsr"/>
    <property type="match status" value="1"/>
</dbReference>
<evidence type="ECO:0000313" key="8">
    <source>
        <dbReference type="Proteomes" id="UP000642488"/>
    </source>
</evidence>
<comment type="similarity">
    <text evidence="6">Belongs to the vsr family.</text>
</comment>
<dbReference type="Proteomes" id="UP000642488">
    <property type="component" value="Unassembled WGS sequence"/>
</dbReference>
<dbReference type="GO" id="GO:0006298">
    <property type="term" value="P:mismatch repair"/>
    <property type="evidence" value="ECO:0007669"/>
    <property type="project" value="UniProtKB-UniRule"/>
</dbReference>
<keyword evidence="1 6" id="KW-0540">Nuclease</keyword>
<keyword evidence="8" id="KW-1185">Reference proteome</keyword>
<dbReference type="GO" id="GO:0016787">
    <property type="term" value="F:hydrolase activity"/>
    <property type="evidence" value="ECO:0007669"/>
    <property type="project" value="UniProtKB-KW"/>
</dbReference>
<keyword evidence="5 6" id="KW-0234">DNA repair</keyword>
<name>A0A934IKJ1_9RHOB</name>
<dbReference type="GO" id="GO:0004519">
    <property type="term" value="F:endonuclease activity"/>
    <property type="evidence" value="ECO:0007669"/>
    <property type="project" value="UniProtKB-KW"/>
</dbReference>
<evidence type="ECO:0000313" key="7">
    <source>
        <dbReference type="EMBL" id="MBJ3764638.1"/>
    </source>
</evidence>
<dbReference type="EC" id="3.1.-.-" evidence="6"/>
<gene>
    <name evidence="7" type="primary">vsr</name>
    <name evidence="7" type="ORF">ILP92_18040</name>
</gene>
<comment type="function">
    <text evidence="6">May nick specific sequences that contain T:G mispairs resulting from m5C-deamination.</text>
</comment>
<dbReference type="InterPro" id="IPR011335">
    <property type="entry name" value="Restrct_endonuc-II-like"/>
</dbReference>
<keyword evidence="3 6" id="KW-0227">DNA damage</keyword>
<evidence type="ECO:0000256" key="3">
    <source>
        <dbReference type="ARBA" id="ARBA00022763"/>
    </source>
</evidence>
<protein>
    <recommendedName>
        <fullName evidence="6">Very short patch repair endonuclease</fullName>
        <ecNumber evidence="6">3.1.-.-</ecNumber>
    </recommendedName>
</protein>
<reference evidence="7" key="1">
    <citation type="submission" date="2020-12" db="EMBL/GenBank/DDBJ databases">
        <title>Bacterial taxonomy.</title>
        <authorList>
            <person name="Pan X."/>
        </authorList>
    </citation>
    <scope>NUCLEOTIDE SEQUENCE</scope>
    <source>
        <strain evidence="7">KCTC 52957</strain>
    </source>
</reference>
<keyword evidence="2 6" id="KW-0255">Endonuclease</keyword>
<organism evidence="7 8">
    <name type="scientific">Palleronia pontilimi</name>
    <dbReference type="NCBI Taxonomy" id="1964209"/>
    <lineage>
        <taxon>Bacteria</taxon>
        <taxon>Pseudomonadati</taxon>
        <taxon>Pseudomonadota</taxon>
        <taxon>Alphaproteobacteria</taxon>
        <taxon>Rhodobacterales</taxon>
        <taxon>Roseobacteraceae</taxon>
        <taxon>Palleronia</taxon>
    </lineage>
</organism>
<sequence length="151" mass="17256">MADTVSPEVRSRMMAANRRRDTGPELLVRRHLHARGLRFRLDVRKLPGSPDLVLARHRAAIFVHGCYWHRHQGCRFATTPKSNQAFWTTKFARNVERDERAIATLLHMGWRVGVVWECALKKDNRDASLSALVAWVHGNSDRTDIPARAPG</sequence>
<evidence type="ECO:0000256" key="2">
    <source>
        <dbReference type="ARBA" id="ARBA00022759"/>
    </source>
</evidence>
<keyword evidence="4 6" id="KW-0378">Hydrolase</keyword>
<dbReference type="AlphaFoldDB" id="A0A934IKJ1"/>
<evidence type="ECO:0000256" key="5">
    <source>
        <dbReference type="ARBA" id="ARBA00023204"/>
    </source>
</evidence>
<dbReference type="SUPFAM" id="SSF52980">
    <property type="entry name" value="Restriction endonuclease-like"/>
    <property type="match status" value="1"/>
</dbReference>
<dbReference type="PIRSF" id="PIRSF018267">
    <property type="entry name" value="VSR_endonuc"/>
    <property type="match status" value="1"/>
</dbReference>
<accession>A0A934IKJ1</accession>
<dbReference type="CDD" id="cd00221">
    <property type="entry name" value="Vsr"/>
    <property type="match status" value="1"/>
</dbReference>
<comment type="caution">
    <text evidence="7">The sequence shown here is derived from an EMBL/GenBank/DDBJ whole genome shotgun (WGS) entry which is preliminary data.</text>
</comment>
<evidence type="ECO:0000256" key="4">
    <source>
        <dbReference type="ARBA" id="ARBA00022801"/>
    </source>
</evidence>
<dbReference type="RefSeq" id="WP_198917810.1">
    <property type="nucleotide sequence ID" value="NZ_JAEKPD010000035.1"/>
</dbReference>
<dbReference type="EMBL" id="JAEKPD010000035">
    <property type="protein sequence ID" value="MBJ3764638.1"/>
    <property type="molecule type" value="Genomic_DNA"/>
</dbReference>
<dbReference type="InterPro" id="IPR004603">
    <property type="entry name" value="DNA_mismatch_endonuc_vsr"/>
</dbReference>
<proteinExistence type="inferred from homology"/>
<dbReference type="Gene3D" id="3.40.960.10">
    <property type="entry name" value="VSR Endonuclease"/>
    <property type="match status" value="1"/>
</dbReference>
<evidence type="ECO:0000256" key="1">
    <source>
        <dbReference type="ARBA" id="ARBA00022722"/>
    </source>
</evidence>
<dbReference type="NCBIfam" id="TIGR00632">
    <property type="entry name" value="vsr"/>
    <property type="match status" value="1"/>
</dbReference>